<dbReference type="Gene3D" id="3.30.56.10">
    <property type="match status" value="2"/>
</dbReference>
<dbReference type="HAMAP" id="MF_00283">
    <property type="entry name" value="Phe_tRNA_synth_beta1"/>
    <property type="match status" value="1"/>
</dbReference>
<dbReference type="Pfam" id="PF17759">
    <property type="entry name" value="tRNA_synthFbeta"/>
    <property type="match status" value="1"/>
</dbReference>
<evidence type="ECO:0000256" key="1">
    <source>
        <dbReference type="ARBA" id="ARBA00004496"/>
    </source>
</evidence>
<evidence type="ECO:0000256" key="8">
    <source>
        <dbReference type="ARBA" id="ARBA00022741"/>
    </source>
</evidence>
<dbReference type="OrthoDB" id="9805455at2"/>
<keyword evidence="7 15" id="KW-0479">Metal-binding</keyword>
<dbReference type="NCBIfam" id="TIGR00472">
    <property type="entry name" value="pheT_bact"/>
    <property type="match status" value="1"/>
</dbReference>
<dbReference type="EC" id="6.1.1.20" evidence="15"/>
<dbReference type="GO" id="GO:0140096">
    <property type="term" value="F:catalytic activity, acting on a protein"/>
    <property type="evidence" value="ECO:0007669"/>
    <property type="project" value="UniProtKB-ARBA"/>
</dbReference>
<organism evidence="20 21">
    <name type="scientific">Pontibacillus litoralis JSM 072002</name>
    <dbReference type="NCBI Taxonomy" id="1385512"/>
    <lineage>
        <taxon>Bacteria</taxon>
        <taxon>Bacillati</taxon>
        <taxon>Bacillota</taxon>
        <taxon>Bacilli</taxon>
        <taxon>Bacillales</taxon>
        <taxon>Bacillaceae</taxon>
        <taxon>Pontibacillus</taxon>
    </lineage>
</organism>
<dbReference type="InterPro" id="IPR005147">
    <property type="entry name" value="tRNA_synthase_B5-dom"/>
</dbReference>
<comment type="subcellular location">
    <subcellularLocation>
        <location evidence="1 15">Cytoplasm</location>
    </subcellularLocation>
</comment>
<dbReference type="Pfam" id="PF03147">
    <property type="entry name" value="FDX-ACB"/>
    <property type="match status" value="1"/>
</dbReference>
<feature type="domain" description="TRNA-binding" evidence="17">
    <location>
        <begin position="40"/>
        <end position="154"/>
    </location>
</feature>
<dbReference type="Proteomes" id="UP000030401">
    <property type="component" value="Unassembled WGS sequence"/>
</dbReference>
<evidence type="ECO:0000259" key="17">
    <source>
        <dbReference type="PROSITE" id="PS50886"/>
    </source>
</evidence>
<feature type="binding site" evidence="15">
    <location>
        <position position="471"/>
    </location>
    <ligand>
        <name>Mg(2+)</name>
        <dbReference type="ChEBI" id="CHEBI:18420"/>
        <note>shared with alpha subunit</note>
    </ligand>
</feature>
<dbReference type="InterPro" id="IPR041616">
    <property type="entry name" value="PheRS_beta_core"/>
</dbReference>
<keyword evidence="12 15" id="KW-0648">Protein biosynthesis</keyword>
<keyword evidence="11 16" id="KW-0694">RNA-binding</keyword>
<protein>
    <recommendedName>
        <fullName evidence="15">Phenylalanine--tRNA ligase beta subunit</fullName>
        <ecNumber evidence="15">6.1.1.20</ecNumber>
    </recommendedName>
    <alternativeName>
        <fullName evidence="15">Phenylalanyl-tRNA synthetase beta subunit</fullName>
        <shortName evidence="15">PheRS</shortName>
    </alternativeName>
</protein>
<dbReference type="PROSITE" id="PS51447">
    <property type="entry name" value="FDX_ACB"/>
    <property type="match status" value="1"/>
</dbReference>
<dbReference type="SUPFAM" id="SSF46955">
    <property type="entry name" value="Putative DNA-binding domain"/>
    <property type="match status" value="1"/>
</dbReference>
<dbReference type="EMBL" id="AVPG01000001">
    <property type="protein sequence ID" value="KGX89061.1"/>
    <property type="molecule type" value="Genomic_DNA"/>
</dbReference>
<dbReference type="FunFam" id="2.40.50.140:FF:000045">
    <property type="entry name" value="Phenylalanine--tRNA ligase beta subunit"/>
    <property type="match status" value="1"/>
</dbReference>
<feature type="domain" description="B5" evidence="19">
    <location>
        <begin position="408"/>
        <end position="483"/>
    </location>
</feature>
<dbReference type="SMART" id="SM00874">
    <property type="entry name" value="B5"/>
    <property type="match status" value="1"/>
</dbReference>
<dbReference type="GO" id="GO:0004826">
    <property type="term" value="F:phenylalanine-tRNA ligase activity"/>
    <property type="evidence" value="ECO:0007669"/>
    <property type="project" value="UniProtKB-UniRule"/>
</dbReference>
<evidence type="ECO:0000256" key="3">
    <source>
        <dbReference type="ARBA" id="ARBA00011209"/>
    </source>
</evidence>
<dbReference type="InterPro" id="IPR005121">
    <property type="entry name" value="Fdx_antiC-bd"/>
</dbReference>
<feature type="binding site" evidence="15">
    <location>
        <position position="467"/>
    </location>
    <ligand>
        <name>Mg(2+)</name>
        <dbReference type="ChEBI" id="CHEBI:18420"/>
        <note>shared with alpha subunit</note>
    </ligand>
</feature>
<gene>
    <name evidence="15" type="primary">pheT</name>
    <name evidence="20" type="ORF">N784_01675</name>
</gene>
<dbReference type="GO" id="GO:0000049">
    <property type="term" value="F:tRNA binding"/>
    <property type="evidence" value="ECO:0007669"/>
    <property type="project" value="UniProtKB-UniRule"/>
</dbReference>
<dbReference type="GO" id="GO:0000287">
    <property type="term" value="F:magnesium ion binding"/>
    <property type="evidence" value="ECO:0007669"/>
    <property type="project" value="UniProtKB-UniRule"/>
</dbReference>
<dbReference type="InterPro" id="IPR004532">
    <property type="entry name" value="Phe-tRNA-ligase_IIc_bsu_bact"/>
</dbReference>
<dbReference type="InterPro" id="IPR012340">
    <property type="entry name" value="NA-bd_OB-fold"/>
</dbReference>
<comment type="similarity">
    <text evidence="2 15">Belongs to the phenylalanyl-tRNA synthetase beta subunit family. Type 1 subfamily.</text>
</comment>
<dbReference type="InterPro" id="IPR009061">
    <property type="entry name" value="DNA-bd_dom_put_sf"/>
</dbReference>
<dbReference type="InterPro" id="IPR033714">
    <property type="entry name" value="tRNA_bind_bactPheRS"/>
</dbReference>
<dbReference type="PANTHER" id="PTHR10947:SF0">
    <property type="entry name" value="PHENYLALANINE--TRNA LIGASE BETA SUBUNIT"/>
    <property type="match status" value="1"/>
</dbReference>
<keyword evidence="13 15" id="KW-0030">Aminoacyl-tRNA synthetase</keyword>
<feature type="domain" description="FDX-ACB" evidence="18">
    <location>
        <begin position="716"/>
        <end position="809"/>
    </location>
</feature>
<dbReference type="NCBIfam" id="NF045760">
    <property type="entry name" value="YtpR"/>
    <property type="match status" value="1"/>
</dbReference>
<feature type="binding site" evidence="15">
    <location>
        <position position="470"/>
    </location>
    <ligand>
        <name>Mg(2+)</name>
        <dbReference type="ChEBI" id="CHEBI:18420"/>
        <note>shared with alpha subunit</note>
    </ligand>
</feature>
<accession>A0A0A5G7F8</accession>
<sequence>MYVSLNWLKQYVDVQGLSPEVLAEKITKSGIEVEGIESFGTYVDHLVVGHVEQCEQHPNADKLNVCQVNVGEEMLQIVCGASNVEAGQKVVVAKPGAVLPGNFKIKKAKLRGEISSGMICSLQELGVDAKYVPKEVEDGIFVLPEDSEVGADANTLLNLGDVILELGLTPNRSDALSMIGVAYEVAAILDTSLELPNEEVTIVNEKADDAISVDVQCPELTPYYGAFVVRNIQVGPSPLWMRNYLTASGIRPINNVVDITNYILLEYGQPLHAFDYDRLNSKQIVVRTAKEGEVLRTLDDEVRTLSSQQLVITNGEKPIALAGVMGGADSEVINDTTTILLESAYFQPQTVRTTSKHHGLRSESSARFEKGVDPDRVKRAGVRACQLLSMYAGGEVLDGVVEFDQLQYEEKEVTFSTSYMNRVLGTTISNEEIQDILRKLKFEYTLDGETFTVTVPTRRQDITIVEDMVEEVARMYGYDNLPLTLPEGSSQAGGLSRYQYVRRTVRNYLEGAGLSEAITYSLTTAERANLLTPVDFAEMQLQPVSLAMPMSEEHSHLRLSMLPELLASASYNVARKQQQVALYEIGSVYVSEESTLTKQPDELERLAGVLTGNWLTHLWQQEKKQVDFFVVKGIMEGLFATLDLSEQVCYRPAKIQGMHPGQTAEVVVNGSAIGHFGQVHPTLQKQYDLKQAFVFDLNLQKLIDQVSREENYTAIPRYPSVSRDIALVVDEVVQAGDLQQTIMETGQPLVQHAIVFDVYQGEHLQAGKKSIAFSLRYLDPTRTLTDEEVETAHNRILDQVKERYQAELRG</sequence>
<evidence type="ECO:0000256" key="7">
    <source>
        <dbReference type="ARBA" id="ARBA00022723"/>
    </source>
</evidence>
<dbReference type="FunFam" id="3.50.40.10:FF:000001">
    <property type="entry name" value="Phenylalanine--tRNA ligase beta subunit"/>
    <property type="match status" value="1"/>
</dbReference>
<name>A0A0A5G7F8_9BACI</name>
<dbReference type="CDD" id="cd00769">
    <property type="entry name" value="PheRS_beta_core"/>
    <property type="match status" value="1"/>
</dbReference>
<keyword evidence="5 16" id="KW-0820">tRNA-binding</keyword>
<evidence type="ECO:0000256" key="2">
    <source>
        <dbReference type="ARBA" id="ARBA00008653"/>
    </source>
</evidence>
<dbReference type="CDD" id="cd02796">
    <property type="entry name" value="tRNA_bind_bactPheRS"/>
    <property type="match status" value="1"/>
</dbReference>
<dbReference type="PANTHER" id="PTHR10947">
    <property type="entry name" value="PHENYLALANYL-TRNA SYNTHETASE BETA CHAIN AND LEUCINE-RICH REPEAT-CONTAINING PROTEIN 47"/>
    <property type="match status" value="1"/>
</dbReference>
<evidence type="ECO:0000256" key="16">
    <source>
        <dbReference type="PROSITE-ProRule" id="PRU00209"/>
    </source>
</evidence>
<dbReference type="Gene3D" id="3.30.930.10">
    <property type="entry name" value="Bira Bifunctional Protein, Domain 2"/>
    <property type="match status" value="1"/>
</dbReference>
<dbReference type="Gene3D" id="2.40.50.140">
    <property type="entry name" value="Nucleic acid-binding proteins"/>
    <property type="match status" value="1"/>
</dbReference>
<dbReference type="SUPFAM" id="SSF56037">
    <property type="entry name" value="PheT/TilS domain"/>
    <property type="match status" value="1"/>
</dbReference>
<proteinExistence type="inferred from homology"/>
<dbReference type="GO" id="GO:0005524">
    <property type="term" value="F:ATP binding"/>
    <property type="evidence" value="ECO:0007669"/>
    <property type="project" value="UniProtKB-UniRule"/>
</dbReference>
<dbReference type="AlphaFoldDB" id="A0A0A5G7F8"/>
<dbReference type="SMART" id="SM00873">
    <property type="entry name" value="B3_4"/>
    <property type="match status" value="1"/>
</dbReference>
<keyword evidence="9 15" id="KW-0067">ATP-binding</keyword>
<comment type="catalytic activity">
    <reaction evidence="14 15">
        <text>tRNA(Phe) + L-phenylalanine + ATP = L-phenylalanyl-tRNA(Phe) + AMP + diphosphate + H(+)</text>
        <dbReference type="Rhea" id="RHEA:19413"/>
        <dbReference type="Rhea" id="RHEA-COMP:9668"/>
        <dbReference type="Rhea" id="RHEA-COMP:9699"/>
        <dbReference type="ChEBI" id="CHEBI:15378"/>
        <dbReference type="ChEBI" id="CHEBI:30616"/>
        <dbReference type="ChEBI" id="CHEBI:33019"/>
        <dbReference type="ChEBI" id="CHEBI:58095"/>
        <dbReference type="ChEBI" id="CHEBI:78442"/>
        <dbReference type="ChEBI" id="CHEBI:78531"/>
        <dbReference type="ChEBI" id="CHEBI:456215"/>
        <dbReference type="EC" id="6.1.1.20"/>
    </reaction>
</comment>
<evidence type="ECO:0000256" key="4">
    <source>
        <dbReference type="ARBA" id="ARBA00022490"/>
    </source>
</evidence>
<evidence type="ECO:0000256" key="5">
    <source>
        <dbReference type="ARBA" id="ARBA00022555"/>
    </source>
</evidence>
<dbReference type="InterPro" id="IPR045864">
    <property type="entry name" value="aa-tRNA-synth_II/BPL/LPL"/>
</dbReference>
<dbReference type="InterPro" id="IPR036690">
    <property type="entry name" value="Fdx_antiC-bd_sf"/>
</dbReference>
<dbReference type="PROSITE" id="PS51483">
    <property type="entry name" value="B5"/>
    <property type="match status" value="1"/>
</dbReference>
<dbReference type="FunFam" id="3.30.930.10:FF:000022">
    <property type="entry name" value="Phenylalanine--tRNA ligase beta subunit"/>
    <property type="match status" value="1"/>
</dbReference>
<dbReference type="GO" id="GO:0009328">
    <property type="term" value="C:phenylalanine-tRNA ligase complex"/>
    <property type="evidence" value="ECO:0007669"/>
    <property type="project" value="TreeGrafter"/>
</dbReference>
<dbReference type="SUPFAM" id="SSF55681">
    <property type="entry name" value="Class II aaRS and biotin synthetases"/>
    <property type="match status" value="1"/>
</dbReference>
<dbReference type="FunFam" id="3.30.70.380:FF:000001">
    <property type="entry name" value="Phenylalanine--tRNA ligase beta subunit"/>
    <property type="match status" value="1"/>
</dbReference>
<keyword evidence="6 15" id="KW-0436">Ligase</keyword>
<feature type="binding site" evidence="15">
    <location>
        <position position="461"/>
    </location>
    <ligand>
        <name>Mg(2+)</name>
        <dbReference type="ChEBI" id="CHEBI:18420"/>
        <note>shared with alpha subunit</note>
    </ligand>
</feature>
<keyword evidence="10 15" id="KW-0460">Magnesium</keyword>
<keyword evidence="8 15" id="KW-0547">Nucleotide-binding</keyword>
<dbReference type="Pfam" id="PF03484">
    <property type="entry name" value="B5"/>
    <property type="match status" value="1"/>
</dbReference>
<evidence type="ECO:0000256" key="13">
    <source>
        <dbReference type="ARBA" id="ARBA00023146"/>
    </source>
</evidence>
<evidence type="ECO:0000256" key="14">
    <source>
        <dbReference type="ARBA" id="ARBA00049255"/>
    </source>
</evidence>
<dbReference type="STRING" id="1385512.N784_01675"/>
<dbReference type="Gene3D" id="3.30.70.380">
    <property type="entry name" value="Ferrodoxin-fold anticodon-binding domain"/>
    <property type="match status" value="1"/>
</dbReference>
<dbReference type="GO" id="GO:0006432">
    <property type="term" value="P:phenylalanyl-tRNA aminoacylation"/>
    <property type="evidence" value="ECO:0007669"/>
    <property type="project" value="UniProtKB-UniRule"/>
</dbReference>
<dbReference type="eggNOG" id="COG0072">
    <property type="taxonomic scope" value="Bacteria"/>
</dbReference>
<comment type="subunit">
    <text evidence="3 15">Tetramer of two alpha and two beta subunits.</text>
</comment>
<comment type="cofactor">
    <cofactor evidence="15">
        <name>Mg(2+)</name>
        <dbReference type="ChEBI" id="CHEBI:18420"/>
    </cofactor>
    <text evidence="15">Binds 2 magnesium ions per tetramer.</text>
</comment>
<evidence type="ECO:0000256" key="12">
    <source>
        <dbReference type="ARBA" id="ARBA00022917"/>
    </source>
</evidence>
<keyword evidence="21" id="KW-1185">Reference proteome</keyword>
<dbReference type="Pfam" id="PF01588">
    <property type="entry name" value="tRNA_bind"/>
    <property type="match status" value="1"/>
</dbReference>
<evidence type="ECO:0000313" key="20">
    <source>
        <dbReference type="EMBL" id="KGX89061.1"/>
    </source>
</evidence>
<dbReference type="InterPro" id="IPR002547">
    <property type="entry name" value="tRNA-bd_dom"/>
</dbReference>
<dbReference type="InterPro" id="IPR005146">
    <property type="entry name" value="B3/B4_tRNA-bd"/>
</dbReference>
<dbReference type="Pfam" id="PF03483">
    <property type="entry name" value="B3_4"/>
    <property type="match status" value="1"/>
</dbReference>
<evidence type="ECO:0000259" key="18">
    <source>
        <dbReference type="PROSITE" id="PS51447"/>
    </source>
</evidence>
<dbReference type="SMART" id="SM00896">
    <property type="entry name" value="FDX-ACB"/>
    <property type="match status" value="1"/>
</dbReference>
<dbReference type="GO" id="GO:0016740">
    <property type="term" value="F:transferase activity"/>
    <property type="evidence" value="ECO:0007669"/>
    <property type="project" value="UniProtKB-ARBA"/>
</dbReference>
<evidence type="ECO:0000313" key="21">
    <source>
        <dbReference type="Proteomes" id="UP000030401"/>
    </source>
</evidence>
<evidence type="ECO:0000259" key="19">
    <source>
        <dbReference type="PROSITE" id="PS51483"/>
    </source>
</evidence>
<evidence type="ECO:0000256" key="9">
    <source>
        <dbReference type="ARBA" id="ARBA00022840"/>
    </source>
</evidence>
<evidence type="ECO:0000256" key="6">
    <source>
        <dbReference type="ARBA" id="ARBA00022598"/>
    </source>
</evidence>
<comment type="caution">
    <text evidence="20">The sequence shown here is derived from an EMBL/GenBank/DDBJ whole genome shotgun (WGS) entry which is preliminary data.</text>
</comment>
<dbReference type="SUPFAM" id="SSF54991">
    <property type="entry name" value="Anticodon-binding domain of PheRS"/>
    <property type="match status" value="1"/>
</dbReference>
<dbReference type="RefSeq" id="WP_036831343.1">
    <property type="nucleotide sequence ID" value="NZ_AVPG01000001.1"/>
</dbReference>
<dbReference type="InterPro" id="IPR045060">
    <property type="entry name" value="Phe-tRNA-ligase_IIc_bsu"/>
</dbReference>
<keyword evidence="4 15" id="KW-0963">Cytoplasm</keyword>
<evidence type="ECO:0000256" key="10">
    <source>
        <dbReference type="ARBA" id="ARBA00022842"/>
    </source>
</evidence>
<dbReference type="SUPFAM" id="SSF50249">
    <property type="entry name" value="Nucleic acid-binding proteins"/>
    <property type="match status" value="1"/>
</dbReference>
<reference evidence="20 21" key="1">
    <citation type="submission" date="2013-08" db="EMBL/GenBank/DDBJ databases">
        <authorList>
            <person name="Huang J."/>
            <person name="Wang G."/>
        </authorList>
    </citation>
    <scope>NUCLEOTIDE SEQUENCE [LARGE SCALE GENOMIC DNA]</scope>
    <source>
        <strain evidence="20 21">JSM 072002</strain>
    </source>
</reference>
<evidence type="ECO:0000256" key="11">
    <source>
        <dbReference type="ARBA" id="ARBA00022884"/>
    </source>
</evidence>
<dbReference type="FunFam" id="3.30.56.10:FF:000002">
    <property type="entry name" value="Phenylalanine--tRNA ligase beta subunit"/>
    <property type="match status" value="1"/>
</dbReference>
<dbReference type="Gene3D" id="3.50.40.10">
    <property type="entry name" value="Phenylalanyl-trna Synthetase, Chain B, domain 3"/>
    <property type="match status" value="1"/>
</dbReference>
<evidence type="ECO:0000256" key="15">
    <source>
        <dbReference type="HAMAP-Rule" id="MF_00283"/>
    </source>
</evidence>
<dbReference type="PROSITE" id="PS50886">
    <property type="entry name" value="TRBD"/>
    <property type="match status" value="1"/>
</dbReference>
<dbReference type="InterPro" id="IPR020825">
    <property type="entry name" value="Phe-tRNA_synthase-like_B3/B4"/>
</dbReference>